<dbReference type="InterPro" id="IPR029052">
    <property type="entry name" value="Metallo-depent_PP-like"/>
</dbReference>
<feature type="domain" description="Calcineurin-like phosphoesterase" evidence="7">
    <location>
        <begin position="1"/>
        <end position="228"/>
    </location>
</feature>
<comment type="subunit">
    <text evidence="2">Heterodimer of SbcC and SbcD.</text>
</comment>
<evidence type="ECO:0000313" key="9">
    <source>
        <dbReference type="EMBL" id="CAB4869134.1"/>
    </source>
</evidence>
<dbReference type="GO" id="GO:0008408">
    <property type="term" value="F:3'-5' exonuclease activity"/>
    <property type="evidence" value="ECO:0007669"/>
    <property type="project" value="InterPro"/>
</dbReference>
<dbReference type="PANTHER" id="PTHR30337:SF0">
    <property type="entry name" value="NUCLEASE SBCCD SUBUNIT D"/>
    <property type="match status" value="1"/>
</dbReference>
<dbReference type="InterPro" id="IPR026843">
    <property type="entry name" value="SbcD_C"/>
</dbReference>
<dbReference type="NCBIfam" id="TIGR00619">
    <property type="entry name" value="sbcd"/>
    <property type="match status" value="1"/>
</dbReference>
<name>A0A6J7DJV2_9ZZZZ</name>
<keyword evidence="5" id="KW-0378">Hydrolase</keyword>
<dbReference type="GO" id="GO:0004519">
    <property type="term" value="F:endonuclease activity"/>
    <property type="evidence" value="ECO:0007669"/>
    <property type="project" value="InterPro"/>
</dbReference>
<dbReference type="InterPro" id="IPR041796">
    <property type="entry name" value="Mre11_N"/>
</dbReference>
<evidence type="ECO:0000256" key="2">
    <source>
        <dbReference type="ARBA" id="ARBA00011322"/>
    </source>
</evidence>
<reference evidence="9" key="1">
    <citation type="submission" date="2020-05" db="EMBL/GenBank/DDBJ databases">
        <authorList>
            <person name="Chiriac C."/>
            <person name="Salcher M."/>
            <person name="Ghai R."/>
            <person name="Kavagutti S V."/>
        </authorList>
    </citation>
    <scope>NUCLEOTIDE SEQUENCE</scope>
</reference>
<evidence type="ECO:0000259" key="7">
    <source>
        <dbReference type="Pfam" id="PF00149"/>
    </source>
</evidence>
<dbReference type="AlphaFoldDB" id="A0A6J7DJV2"/>
<dbReference type="EMBL" id="CAFBLK010000123">
    <property type="protein sequence ID" value="CAB4869134.1"/>
    <property type="molecule type" value="Genomic_DNA"/>
</dbReference>
<evidence type="ECO:0000256" key="6">
    <source>
        <dbReference type="ARBA" id="ARBA00022839"/>
    </source>
</evidence>
<protein>
    <recommendedName>
        <fullName evidence="3">Nuclease SbcCD subunit D</fullName>
    </recommendedName>
</protein>
<keyword evidence="4" id="KW-0540">Nuclease</keyword>
<gene>
    <name evidence="9" type="ORF">UFOPK3317_00801</name>
    <name evidence="10" type="ORF">UFOPK4071_01252</name>
</gene>
<dbReference type="Pfam" id="PF12320">
    <property type="entry name" value="SbcD_C"/>
    <property type="match status" value="1"/>
</dbReference>
<evidence type="ECO:0000256" key="1">
    <source>
        <dbReference type="ARBA" id="ARBA00010555"/>
    </source>
</evidence>
<evidence type="ECO:0000259" key="8">
    <source>
        <dbReference type="Pfam" id="PF12320"/>
    </source>
</evidence>
<dbReference type="EMBL" id="CAFBPF010000183">
    <property type="protein sequence ID" value="CAB5021431.1"/>
    <property type="molecule type" value="Genomic_DNA"/>
</dbReference>
<dbReference type="PANTHER" id="PTHR30337">
    <property type="entry name" value="COMPONENT OF ATP-DEPENDENT DSDNA EXONUCLEASE"/>
    <property type="match status" value="1"/>
</dbReference>
<dbReference type="InterPro" id="IPR004843">
    <property type="entry name" value="Calcineurin-like_PHP"/>
</dbReference>
<dbReference type="GO" id="GO:0006259">
    <property type="term" value="P:DNA metabolic process"/>
    <property type="evidence" value="ECO:0007669"/>
    <property type="project" value="InterPro"/>
</dbReference>
<accession>A0A6J7DJV2</accession>
<sequence length="390" mass="43044">MKILHTSDWHLGRKFVNEDLLATQSDFVDWLVETVRTEKIELVAIAGDVYDRSVPPEEAVALLGRALDDIVGAGAQVVMIPGNHDNTTRLGFGERAFGLAGIHIRGSIKPERAGAPFFLDFADGPLAVVAVPFLDPGMYFVRGADGEYPESQFERTHEGALQDAIQTAHSTISERGTKRSLILSHAFVAGDIDSSDSEKVLRVGGTDRVSLNVFEGFSYAALGHIHKPYSFEEDRISYSGSPIPYSFSEEAQKIVRIIEMAPDGSIEVEERAVPIGRRVATIKGLLADLLTEAKHAYADDCWVRAILMDTEVRLNPMAQLRTRFPHTIAIENNALDARSQTGGPDVEKIDSLTDEQLAEHYWLDVREEKLEGEYRSLLVDAIIAEKESAQ</sequence>
<organism evidence="9">
    <name type="scientific">freshwater metagenome</name>
    <dbReference type="NCBI Taxonomy" id="449393"/>
    <lineage>
        <taxon>unclassified sequences</taxon>
        <taxon>metagenomes</taxon>
        <taxon>ecological metagenomes</taxon>
    </lineage>
</organism>
<feature type="domain" description="Nuclease SbcCD subunit D C-terminal" evidence="8">
    <location>
        <begin position="277"/>
        <end position="362"/>
    </location>
</feature>
<evidence type="ECO:0000256" key="5">
    <source>
        <dbReference type="ARBA" id="ARBA00022801"/>
    </source>
</evidence>
<dbReference type="InterPro" id="IPR050535">
    <property type="entry name" value="DNA_Repair-Maintenance_Comp"/>
</dbReference>
<evidence type="ECO:0000256" key="3">
    <source>
        <dbReference type="ARBA" id="ARBA00013365"/>
    </source>
</evidence>
<proteinExistence type="inferred from homology"/>
<evidence type="ECO:0000256" key="4">
    <source>
        <dbReference type="ARBA" id="ARBA00022722"/>
    </source>
</evidence>
<dbReference type="Gene3D" id="3.60.21.10">
    <property type="match status" value="1"/>
</dbReference>
<dbReference type="CDD" id="cd00840">
    <property type="entry name" value="MPP_Mre11_N"/>
    <property type="match status" value="1"/>
</dbReference>
<evidence type="ECO:0000313" key="10">
    <source>
        <dbReference type="EMBL" id="CAB5021431.1"/>
    </source>
</evidence>
<dbReference type="InterPro" id="IPR004593">
    <property type="entry name" value="SbcD"/>
</dbReference>
<dbReference type="Pfam" id="PF00149">
    <property type="entry name" value="Metallophos"/>
    <property type="match status" value="1"/>
</dbReference>
<keyword evidence="6" id="KW-0269">Exonuclease</keyword>
<dbReference type="SUPFAM" id="SSF56300">
    <property type="entry name" value="Metallo-dependent phosphatases"/>
    <property type="match status" value="1"/>
</dbReference>
<comment type="similarity">
    <text evidence="1">Belongs to the SbcD family.</text>
</comment>